<organism evidence="1">
    <name type="scientific">marine sediment metagenome</name>
    <dbReference type="NCBI Taxonomy" id="412755"/>
    <lineage>
        <taxon>unclassified sequences</taxon>
        <taxon>metagenomes</taxon>
        <taxon>ecological metagenomes</taxon>
    </lineage>
</organism>
<dbReference type="EMBL" id="LAZR01036549">
    <property type="protein sequence ID" value="KKL24554.1"/>
    <property type="molecule type" value="Genomic_DNA"/>
</dbReference>
<name>A0A0F9BRM3_9ZZZZ</name>
<accession>A0A0F9BRM3</accession>
<proteinExistence type="predicted"/>
<sequence>MGDIIIPAKIQEAAKAGFERTKIYRRARALFLREYVGKYYTKEVGYAGNTPLNLIFHALRSLIPNIVMKNPITLIDTDIVPHKQYAEILGLGVDVVAKRLKLKDELRAVAVDAFFGLGIMQSGLCGSNNVIMLDDAEYDPGEIYVSRVDLDDFCIDPTCTSLKNAAFTGAKLLVPRRLLLDYDVYDSDMVQKLPTMTETVRNERKVKDLTQKNLGPTGIYELQDYVEIVQLWVPDANVLVTIPNPYDITFDDYLAVQDYYGPEEGPFSYLSLTPPVGNNPFPVAPVSLWYDLHLMANNMMEKIMKQADRQKDVLAYNPSNADDAEAIASAEDGDSIAVSDVNQAKVLSYGGQANSNERL</sequence>
<evidence type="ECO:0000313" key="1">
    <source>
        <dbReference type="EMBL" id="KKL24554.1"/>
    </source>
</evidence>
<dbReference type="AlphaFoldDB" id="A0A0F9BRM3"/>
<protein>
    <submittedName>
        <fullName evidence="1">Uncharacterized protein</fullName>
    </submittedName>
</protein>
<reference evidence="1" key="1">
    <citation type="journal article" date="2015" name="Nature">
        <title>Complex archaea that bridge the gap between prokaryotes and eukaryotes.</title>
        <authorList>
            <person name="Spang A."/>
            <person name="Saw J.H."/>
            <person name="Jorgensen S.L."/>
            <person name="Zaremba-Niedzwiedzka K."/>
            <person name="Martijn J."/>
            <person name="Lind A.E."/>
            <person name="van Eijk R."/>
            <person name="Schleper C."/>
            <person name="Guy L."/>
            <person name="Ettema T.J."/>
        </authorList>
    </citation>
    <scope>NUCLEOTIDE SEQUENCE</scope>
</reference>
<comment type="caution">
    <text evidence="1">The sequence shown here is derived from an EMBL/GenBank/DDBJ whole genome shotgun (WGS) entry which is preliminary data.</text>
</comment>
<gene>
    <name evidence="1" type="ORF">LCGC14_2414170</name>
</gene>
<feature type="non-terminal residue" evidence="1">
    <location>
        <position position="359"/>
    </location>
</feature>